<protein>
    <submittedName>
        <fullName evidence="2">ParA family protein</fullName>
    </submittedName>
</protein>
<evidence type="ECO:0000259" key="1">
    <source>
        <dbReference type="Pfam" id="PF13614"/>
    </source>
</evidence>
<evidence type="ECO:0000313" key="3">
    <source>
        <dbReference type="Proteomes" id="UP001082703"/>
    </source>
</evidence>
<accession>A0ABT4BVE9</accession>
<dbReference type="InterPro" id="IPR027417">
    <property type="entry name" value="P-loop_NTPase"/>
</dbReference>
<dbReference type="Proteomes" id="UP001082703">
    <property type="component" value="Unassembled WGS sequence"/>
</dbReference>
<organism evidence="2 3">
    <name type="scientific">Caproiciproducens galactitolivorans</name>
    <dbReference type="NCBI Taxonomy" id="642589"/>
    <lineage>
        <taxon>Bacteria</taxon>
        <taxon>Bacillati</taxon>
        <taxon>Bacillota</taxon>
        <taxon>Clostridia</taxon>
        <taxon>Eubacteriales</taxon>
        <taxon>Acutalibacteraceae</taxon>
        <taxon>Caproiciproducens</taxon>
    </lineage>
</organism>
<dbReference type="InterPro" id="IPR025669">
    <property type="entry name" value="AAA_dom"/>
</dbReference>
<dbReference type="RefSeq" id="WP_268058935.1">
    <property type="nucleotide sequence ID" value="NZ_JAPOHA010000012.1"/>
</dbReference>
<gene>
    <name evidence="2" type="ORF">OUY18_11495</name>
</gene>
<evidence type="ECO:0000313" key="2">
    <source>
        <dbReference type="EMBL" id="MCY1714874.1"/>
    </source>
</evidence>
<reference evidence="2 3" key="1">
    <citation type="submission" date="2022-11" db="EMBL/GenBank/DDBJ databases">
        <authorList>
            <person name="Caiyu Z."/>
        </authorList>
    </citation>
    <scope>NUCLEOTIDE SEQUENCE [LARGE SCALE GENOMIC DNA]</scope>
    <source>
        <strain evidence="2 3">YR-4</strain>
    </source>
</reference>
<feature type="domain" description="AAA" evidence="1">
    <location>
        <begin position="3"/>
        <end position="183"/>
    </location>
</feature>
<keyword evidence="3" id="KW-1185">Reference proteome</keyword>
<dbReference type="Pfam" id="PF13614">
    <property type="entry name" value="AAA_31"/>
    <property type="match status" value="1"/>
</dbReference>
<dbReference type="PANTHER" id="PTHR13696:SF99">
    <property type="entry name" value="COBYRINIC ACID AC-DIAMIDE SYNTHASE"/>
    <property type="match status" value="1"/>
</dbReference>
<dbReference type="Gene3D" id="3.40.50.300">
    <property type="entry name" value="P-loop containing nucleotide triphosphate hydrolases"/>
    <property type="match status" value="1"/>
</dbReference>
<dbReference type="PANTHER" id="PTHR13696">
    <property type="entry name" value="P-LOOP CONTAINING NUCLEOSIDE TRIPHOSPHATE HYDROLASE"/>
    <property type="match status" value="1"/>
</dbReference>
<dbReference type="CDD" id="cd02042">
    <property type="entry name" value="ParAB_family"/>
    <property type="match status" value="1"/>
</dbReference>
<proteinExistence type="predicted"/>
<sequence length="272" mass="29662">MTNVIAVANQKGGVGKTTTCANLGIGLAQEGKKVLLVDSDPQGSLTISLGSSQPDQLPVTLATIMGKVLDEEPIGPGEGLLHHDEGVDLMPANIELSGMEVSLVNAMSREKILKQYLDGVKRQYDYVLLDCMPSLGMLTVNALAAADSVLIPVQAQYLPAKGLEQLLQTINKVRRQINPKLKIDGILLTMVDSRTNYAKEISALLRDTYGSKLKVFDIEIPHSVRAAEISAEGRSIFAHDPKGKVAEAYRKLTKEVLKIEKQRQKHKSEQLR</sequence>
<dbReference type="InterPro" id="IPR050678">
    <property type="entry name" value="DNA_Partitioning_ATPase"/>
</dbReference>
<name>A0ABT4BVE9_9FIRM</name>
<dbReference type="SUPFAM" id="SSF52540">
    <property type="entry name" value="P-loop containing nucleoside triphosphate hydrolases"/>
    <property type="match status" value="1"/>
</dbReference>
<dbReference type="EMBL" id="JAPOHA010000012">
    <property type="protein sequence ID" value="MCY1714874.1"/>
    <property type="molecule type" value="Genomic_DNA"/>
</dbReference>
<comment type="caution">
    <text evidence="2">The sequence shown here is derived from an EMBL/GenBank/DDBJ whole genome shotgun (WGS) entry which is preliminary data.</text>
</comment>